<evidence type="ECO:0000313" key="2">
    <source>
        <dbReference type="Proteomes" id="UP001732700"/>
    </source>
</evidence>
<evidence type="ECO:0000313" key="1">
    <source>
        <dbReference type="EnsemblPlants" id="AVESA.00010b.r2.UnG1408480.1.CDS.1"/>
    </source>
</evidence>
<organism evidence="1 2">
    <name type="scientific">Avena sativa</name>
    <name type="common">Oat</name>
    <dbReference type="NCBI Taxonomy" id="4498"/>
    <lineage>
        <taxon>Eukaryota</taxon>
        <taxon>Viridiplantae</taxon>
        <taxon>Streptophyta</taxon>
        <taxon>Embryophyta</taxon>
        <taxon>Tracheophyta</taxon>
        <taxon>Spermatophyta</taxon>
        <taxon>Magnoliopsida</taxon>
        <taxon>Liliopsida</taxon>
        <taxon>Poales</taxon>
        <taxon>Poaceae</taxon>
        <taxon>BOP clade</taxon>
        <taxon>Pooideae</taxon>
        <taxon>Poodae</taxon>
        <taxon>Poeae</taxon>
        <taxon>Poeae Chloroplast Group 1 (Aveneae type)</taxon>
        <taxon>Aveninae</taxon>
        <taxon>Avena</taxon>
    </lineage>
</organism>
<name>A0ACD6AHD6_AVESA</name>
<sequence>MFHENKGVVNTNNTLCYSVIGIHGIGGSGKSTLAQLVCAREKKNRQEKMDGHFELIMWVHVSQSFTVSAILEEIFEAVTRNPCPQLNNLNTLHDKLEEELNGKRFLLVLDDVWYNIEDDRQRVELQQILSPLKAGRVGSKILVTSRTKDALLVLGAAELRCIPIPDLDEDVFLDLLMHYALEGTNIDDYARRRLKDIGTDIAKKLKASPLVARTVGGRLGRRPNAEFWTTVKNGKLVDGTMGAALWWSYHHLDQQARRCFAYCSIFPRRHRLYRDELVNLWVAEGFIRSTSKGEEMEDVARGYFDELASTSFVQLGGMDYSGKEYYVIHDLLHDLAETVSGSDCFRIENGLRWSIDLRRGKVPRRESWRGDIPQDVRHLFVQNYDHELITMKILQLENLRTLIIYTAGEVVPVEEEVIESIFKGLPKLRVLAIALSQEQHALINEPDMFSVSESISQLRHLRYLSFRTSTRCSVILPSTLTKLYHIQLLDFGQCEKSEFVGGDLINMRHLFSCSKVNISNISRLTSLRTVPFFTVRKECGYEINQLRDLNKLHGKLCINGLANVKSKAEALEANLAAKERLTVLILDWDDDTNCDPEVQAEVLEGLCPPVGLETLEICHYNGLMYPNWMVDRQKDGPKYLQEMWFDRWSQLGPAPNLEAFVHLRSLRVWDCSWDALPGNMEHLRSLKKLEIHKCLNISLLPTLPQSLEEIKLVDCNGEFMESCQQVGHPNWEKIEHIPMKKWNFV</sequence>
<reference evidence="1" key="1">
    <citation type="submission" date="2025-09" db="UniProtKB">
        <authorList>
            <consortium name="EnsemblPlants"/>
        </authorList>
    </citation>
    <scope>IDENTIFICATION</scope>
</reference>
<proteinExistence type="predicted"/>
<dbReference type="Proteomes" id="UP001732700">
    <property type="component" value="Unassembled WGS sequence"/>
</dbReference>
<keyword evidence="2" id="KW-1185">Reference proteome</keyword>
<accession>A0ACD6AHD6</accession>
<dbReference type="EnsemblPlants" id="AVESA.00010b.r2.UnG1408480.1">
    <property type="protein sequence ID" value="AVESA.00010b.r2.UnG1408480.1.CDS.1"/>
    <property type="gene ID" value="AVESA.00010b.r2.UnG1408480"/>
</dbReference>
<protein>
    <submittedName>
        <fullName evidence="1">Uncharacterized protein</fullName>
    </submittedName>
</protein>